<dbReference type="InterPro" id="IPR052542">
    <property type="entry name" value="Cholesterol_Oxidase"/>
</dbReference>
<proteinExistence type="inferred from homology"/>
<comment type="pathway">
    <text evidence="12">Steroid metabolism; cholesterol degradation.</text>
</comment>
<evidence type="ECO:0000313" key="18">
    <source>
        <dbReference type="EMBL" id="RKN52527.1"/>
    </source>
</evidence>
<keyword evidence="6" id="KW-0560">Oxidoreductase</keyword>
<evidence type="ECO:0000256" key="9">
    <source>
        <dbReference type="ARBA" id="ARBA00023221"/>
    </source>
</evidence>
<dbReference type="AlphaFoldDB" id="A0A3A9ZZH8"/>
<organism evidence="18 19">
    <name type="scientific">Streptomyces klenkii</name>
    <dbReference type="NCBI Taxonomy" id="1420899"/>
    <lineage>
        <taxon>Bacteria</taxon>
        <taxon>Bacillati</taxon>
        <taxon>Actinomycetota</taxon>
        <taxon>Actinomycetes</taxon>
        <taxon>Kitasatosporales</taxon>
        <taxon>Streptomycetaceae</taxon>
        <taxon>Streptomyces</taxon>
    </lineage>
</organism>
<keyword evidence="4" id="KW-0285">Flavoprotein</keyword>
<sequence length="182" mass="19145">VMQTLDNSLTTYRRPTGPGKGLLTAAQGHGTPNPVHIPEGAEAARHLAEEINGFPGTNIGELMGAPLTAHFLGGCPIGEDREHGVIDPYHRLYGYPDISIVDGAAVSANLGVNPALTITAQAERVMALWPNNGDDDPRPDQGAAYTRVTAIEPKAPAVPPHAFAALYLPLLPLPKVPTKPTD</sequence>
<gene>
    <name evidence="18" type="ORF">D7231_35180</name>
</gene>
<dbReference type="RefSeq" id="WP_242000087.1">
    <property type="nucleotide sequence ID" value="NZ_RBAM01000131.1"/>
</dbReference>
<comment type="caution">
    <text evidence="18">The sequence shown here is derived from an EMBL/GenBank/DDBJ whole genome shotgun (WGS) entry which is preliminary data.</text>
</comment>
<dbReference type="InterPro" id="IPR036188">
    <property type="entry name" value="FAD/NAD-bd_sf"/>
</dbReference>
<comment type="cofactor">
    <cofactor evidence="1">
        <name>FAD</name>
        <dbReference type="ChEBI" id="CHEBI:57692"/>
    </cofactor>
</comment>
<accession>A0A3A9ZZH8</accession>
<evidence type="ECO:0000256" key="8">
    <source>
        <dbReference type="ARBA" id="ARBA00023166"/>
    </source>
</evidence>
<evidence type="ECO:0000256" key="6">
    <source>
        <dbReference type="ARBA" id="ARBA00023002"/>
    </source>
</evidence>
<feature type="non-terminal residue" evidence="18">
    <location>
        <position position="1"/>
    </location>
</feature>
<dbReference type="PANTHER" id="PTHR47470:SF1">
    <property type="entry name" value="FAD-DEPENDENT OXIDOREDUCTASE 2 FAD BINDING DOMAIN-CONTAINING PROTEIN"/>
    <property type="match status" value="1"/>
</dbReference>
<dbReference type="GO" id="GO:0004769">
    <property type="term" value="F:steroid Delta-isomerase activity"/>
    <property type="evidence" value="ECO:0007669"/>
    <property type="project" value="UniProtKB-EC"/>
</dbReference>
<feature type="domain" description="Glucose-methanol-choline oxidoreductase C-terminal" evidence="17">
    <location>
        <begin position="68"/>
        <end position="122"/>
    </location>
</feature>
<evidence type="ECO:0000256" key="1">
    <source>
        <dbReference type="ARBA" id="ARBA00001974"/>
    </source>
</evidence>
<evidence type="ECO:0000256" key="10">
    <source>
        <dbReference type="ARBA" id="ARBA00023235"/>
    </source>
</evidence>
<keyword evidence="7" id="KW-0443">Lipid metabolism</keyword>
<name>A0A3A9ZZH8_9ACTN</name>
<evidence type="ECO:0000259" key="17">
    <source>
        <dbReference type="Pfam" id="PF05199"/>
    </source>
</evidence>
<keyword evidence="8" id="KW-1207">Sterol metabolism</keyword>
<dbReference type="Pfam" id="PF05199">
    <property type="entry name" value="GMC_oxred_C"/>
    <property type="match status" value="1"/>
</dbReference>
<evidence type="ECO:0000256" key="2">
    <source>
        <dbReference type="ARBA" id="ARBA00010790"/>
    </source>
</evidence>
<keyword evidence="10" id="KW-0413">Isomerase</keyword>
<dbReference type="GO" id="GO:0016995">
    <property type="term" value="F:cholesterol oxidase activity"/>
    <property type="evidence" value="ECO:0007669"/>
    <property type="project" value="UniProtKB-EC"/>
</dbReference>
<dbReference type="Gene3D" id="3.50.50.60">
    <property type="entry name" value="FAD/NAD(P)-binding domain"/>
    <property type="match status" value="1"/>
</dbReference>
<dbReference type="InterPro" id="IPR007867">
    <property type="entry name" value="GMC_OxRtase_C"/>
</dbReference>
<keyword evidence="3" id="KW-0153">Cholesterol metabolism</keyword>
<protein>
    <recommendedName>
        <fullName evidence="14">Cholesterol oxidase</fullName>
        <ecNumber evidence="13">1.1.3.6</ecNumber>
        <ecNumber evidence="11">5.3.3.1</ecNumber>
    </recommendedName>
    <alternativeName>
        <fullName evidence="15">Cholesterol isomerase</fullName>
    </alternativeName>
</protein>
<evidence type="ECO:0000256" key="4">
    <source>
        <dbReference type="ARBA" id="ARBA00022630"/>
    </source>
</evidence>
<keyword evidence="5" id="KW-0274">FAD</keyword>
<dbReference type="SUPFAM" id="SSF51905">
    <property type="entry name" value="FAD/NAD(P)-binding domain"/>
    <property type="match status" value="1"/>
</dbReference>
<evidence type="ECO:0000256" key="16">
    <source>
        <dbReference type="SAM" id="MobiDB-lite"/>
    </source>
</evidence>
<dbReference type="EMBL" id="RBAM01000131">
    <property type="protein sequence ID" value="RKN52527.1"/>
    <property type="molecule type" value="Genomic_DNA"/>
</dbReference>
<evidence type="ECO:0000256" key="14">
    <source>
        <dbReference type="ARBA" id="ARBA00049744"/>
    </source>
</evidence>
<evidence type="ECO:0000256" key="15">
    <source>
        <dbReference type="ARBA" id="ARBA00049778"/>
    </source>
</evidence>
<evidence type="ECO:0000256" key="7">
    <source>
        <dbReference type="ARBA" id="ARBA00023098"/>
    </source>
</evidence>
<keyword evidence="9" id="KW-0753">Steroid metabolism</keyword>
<evidence type="ECO:0000256" key="12">
    <source>
        <dbReference type="ARBA" id="ARBA00049645"/>
    </source>
</evidence>
<evidence type="ECO:0000256" key="3">
    <source>
        <dbReference type="ARBA" id="ARBA00022548"/>
    </source>
</evidence>
<reference evidence="18 19" key="1">
    <citation type="journal article" date="2015" name="Antonie Van Leeuwenhoek">
        <title>Streptomyces klenkii sp. nov., isolated from deep marine sediment.</title>
        <authorList>
            <person name="Veyisoglu A."/>
            <person name="Sahin N."/>
        </authorList>
    </citation>
    <scope>NUCLEOTIDE SEQUENCE [LARGE SCALE GENOMIC DNA]</scope>
    <source>
        <strain evidence="18 19">KCTC 29202</strain>
    </source>
</reference>
<dbReference type="GO" id="GO:0008203">
    <property type="term" value="P:cholesterol metabolic process"/>
    <property type="evidence" value="ECO:0007669"/>
    <property type="project" value="UniProtKB-KW"/>
</dbReference>
<evidence type="ECO:0000256" key="13">
    <source>
        <dbReference type="ARBA" id="ARBA00049723"/>
    </source>
</evidence>
<dbReference type="PANTHER" id="PTHR47470">
    <property type="entry name" value="CHOLESTEROL OXIDASE"/>
    <property type="match status" value="1"/>
</dbReference>
<comment type="similarity">
    <text evidence="2">Belongs to the GMC oxidoreductase family.</text>
</comment>
<evidence type="ECO:0000256" key="11">
    <source>
        <dbReference type="ARBA" id="ARBA00038856"/>
    </source>
</evidence>
<dbReference type="EC" id="5.3.3.1" evidence="11"/>
<evidence type="ECO:0000256" key="5">
    <source>
        <dbReference type="ARBA" id="ARBA00022827"/>
    </source>
</evidence>
<dbReference type="Proteomes" id="UP000270343">
    <property type="component" value="Unassembled WGS sequence"/>
</dbReference>
<feature type="compositionally biased region" description="Polar residues" evidence="16">
    <location>
        <begin position="1"/>
        <end position="13"/>
    </location>
</feature>
<evidence type="ECO:0000313" key="19">
    <source>
        <dbReference type="Proteomes" id="UP000270343"/>
    </source>
</evidence>
<feature type="region of interest" description="Disordered" evidence="16">
    <location>
        <begin position="1"/>
        <end position="34"/>
    </location>
</feature>
<dbReference type="EC" id="1.1.3.6" evidence="13"/>
<keyword evidence="19" id="KW-1185">Reference proteome</keyword>